<dbReference type="Proteomes" id="UP001283361">
    <property type="component" value="Unassembled WGS sequence"/>
</dbReference>
<sequence>MWKYYFLALALITVTVSLQFPQTQGQDVPDGPDQTTQPVRLNVSDVPGTPNGNNRSDDQDPPSLIKFGMLCQHKPRYRPEGKL</sequence>
<organism evidence="3 4">
    <name type="scientific">Elysia crispata</name>
    <name type="common">lettuce slug</name>
    <dbReference type="NCBI Taxonomy" id="231223"/>
    <lineage>
        <taxon>Eukaryota</taxon>
        <taxon>Metazoa</taxon>
        <taxon>Spiralia</taxon>
        <taxon>Lophotrochozoa</taxon>
        <taxon>Mollusca</taxon>
        <taxon>Gastropoda</taxon>
        <taxon>Heterobranchia</taxon>
        <taxon>Euthyneura</taxon>
        <taxon>Panpulmonata</taxon>
        <taxon>Sacoglossa</taxon>
        <taxon>Placobranchoidea</taxon>
        <taxon>Plakobranchidae</taxon>
        <taxon>Elysia</taxon>
    </lineage>
</organism>
<feature type="signal peptide" evidence="2">
    <location>
        <begin position="1"/>
        <end position="25"/>
    </location>
</feature>
<protein>
    <submittedName>
        <fullName evidence="3">Uncharacterized protein</fullName>
    </submittedName>
</protein>
<evidence type="ECO:0000256" key="1">
    <source>
        <dbReference type="SAM" id="MobiDB-lite"/>
    </source>
</evidence>
<accession>A0AAE0YA42</accession>
<evidence type="ECO:0000256" key="2">
    <source>
        <dbReference type="SAM" id="SignalP"/>
    </source>
</evidence>
<feature type="region of interest" description="Disordered" evidence="1">
    <location>
        <begin position="22"/>
        <end position="83"/>
    </location>
</feature>
<proteinExistence type="predicted"/>
<dbReference type="EMBL" id="JAWDGP010006598">
    <property type="protein sequence ID" value="KAK3738421.1"/>
    <property type="molecule type" value="Genomic_DNA"/>
</dbReference>
<reference evidence="3" key="1">
    <citation type="journal article" date="2023" name="G3 (Bethesda)">
        <title>A reference genome for the long-term kleptoplast-retaining sea slug Elysia crispata morphotype clarki.</title>
        <authorList>
            <person name="Eastman K.E."/>
            <person name="Pendleton A.L."/>
            <person name="Shaikh M.A."/>
            <person name="Suttiyut T."/>
            <person name="Ogas R."/>
            <person name="Tomko P."/>
            <person name="Gavelis G."/>
            <person name="Widhalm J.R."/>
            <person name="Wisecaver J.H."/>
        </authorList>
    </citation>
    <scope>NUCLEOTIDE SEQUENCE</scope>
    <source>
        <strain evidence="3">ECLA1</strain>
    </source>
</reference>
<keyword evidence="2" id="KW-0732">Signal</keyword>
<gene>
    <name evidence="3" type="ORF">RRG08_037058</name>
</gene>
<evidence type="ECO:0000313" key="3">
    <source>
        <dbReference type="EMBL" id="KAK3738421.1"/>
    </source>
</evidence>
<evidence type="ECO:0000313" key="4">
    <source>
        <dbReference type="Proteomes" id="UP001283361"/>
    </source>
</evidence>
<dbReference type="AlphaFoldDB" id="A0AAE0YA42"/>
<name>A0AAE0YA42_9GAST</name>
<feature type="chain" id="PRO_5042243109" evidence="2">
    <location>
        <begin position="26"/>
        <end position="83"/>
    </location>
</feature>
<comment type="caution">
    <text evidence="3">The sequence shown here is derived from an EMBL/GenBank/DDBJ whole genome shotgun (WGS) entry which is preliminary data.</text>
</comment>
<keyword evidence="4" id="KW-1185">Reference proteome</keyword>